<protein>
    <submittedName>
        <fullName evidence="1">Uncharacterized protein</fullName>
    </submittedName>
</protein>
<organism evidence="1 2">
    <name type="scientific">Phocoenobacter skyensis</name>
    <dbReference type="NCBI Taxonomy" id="97481"/>
    <lineage>
        <taxon>Bacteria</taxon>
        <taxon>Pseudomonadati</taxon>
        <taxon>Pseudomonadota</taxon>
        <taxon>Gammaproteobacteria</taxon>
        <taxon>Pasteurellales</taxon>
        <taxon>Pasteurellaceae</taxon>
        <taxon>Phocoenobacter</taxon>
    </lineage>
</organism>
<name>A0ABT9JNE0_9PAST</name>
<sequence>MAKHSKHFTQSLKIYLSAGNGERHKYKWHNKGQQLPDALKLSILRGEMIFRQQFFDYFESKGFDDNFSYLAYQKIVVSSNVITEFVQQIGLQKATEEYIQSGIATTNNNYHQQCYQLYCLFVDHLANNDETKLLHNATVALVQHYLPSFFPKVDKVKPSLETLQKQLRKALNIRWHCQVKIRESFTTTDSDATMRLIAYVDKCHPAELICTTQKRLRSAKFKAYHQVLEQINNGDFDITPIPKIKKKSQPMMPLVE</sequence>
<evidence type="ECO:0000313" key="1">
    <source>
        <dbReference type="EMBL" id="MDP8086334.1"/>
    </source>
</evidence>
<reference evidence="1 2" key="1">
    <citation type="journal article" date="2023" name="Front. Microbiol.">
        <title>Phylogeography and host specificity of Pasteurellaceae pathogenic to sea-farmed fish in the north-east Atlantic.</title>
        <authorList>
            <person name="Gulla S."/>
            <person name="Colquhoun D.J."/>
            <person name="Olsen A.B."/>
            <person name="Spilsberg B."/>
            <person name="Lagesen K."/>
            <person name="Aakesson C.P."/>
            <person name="Strom S."/>
            <person name="Manji F."/>
            <person name="Birkbeck T.H."/>
            <person name="Nilsen H.K."/>
        </authorList>
    </citation>
    <scope>NUCLEOTIDE SEQUENCE [LARGE SCALE GENOMIC DNA]</scope>
    <source>
        <strain evidence="1 2">VIO11850</strain>
    </source>
</reference>
<gene>
    <name evidence="1" type="ORF">QJT92_10435</name>
</gene>
<keyword evidence="2" id="KW-1185">Reference proteome</keyword>
<dbReference type="EMBL" id="JASAVS010000031">
    <property type="protein sequence ID" value="MDP8086334.1"/>
    <property type="molecule type" value="Genomic_DNA"/>
</dbReference>
<accession>A0ABT9JNE0</accession>
<dbReference type="RefSeq" id="WP_306384027.1">
    <property type="nucleotide sequence ID" value="NZ_JASAVR010000030.1"/>
</dbReference>
<evidence type="ECO:0000313" key="2">
    <source>
        <dbReference type="Proteomes" id="UP001224812"/>
    </source>
</evidence>
<comment type="caution">
    <text evidence="1">The sequence shown here is derived from an EMBL/GenBank/DDBJ whole genome shotgun (WGS) entry which is preliminary data.</text>
</comment>
<proteinExistence type="predicted"/>
<dbReference type="Proteomes" id="UP001224812">
    <property type="component" value="Unassembled WGS sequence"/>
</dbReference>